<gene>
    <name evidence="8" type="ORF">DFQ01_103137</name>
</gene>
<dbReference type="Gene3D" id="3.20.20.30">
    <property type="entry name" value="Luciferase-like domain"/>
    <property type="match status" value="1"/>
</dbReference>
<feature type="binding site" evidence="6">
    <location>
        <position position="138"/>
    </location>
    <ligand>
        <name>FMN</name>
        <dbReference type="ChEBI" id="CHEBI:58210"/>
    </ligand>
</feature>
<dbReference type="PIRSF" id="PIRSF000337">
    <property type="entry name" value="NTA_MOA"/>
    <property type="match status" value="1"/>
</dbReference>
<comment type="similarity">
    <text evidence="5">Belongs to the NtaA/SnaA/DszA monooxygenase family.</text>
</comment>
<dbReference type="OrthoDB" id="3265338at2"/>
<evidence type="ECO:0000259" key="7">
    <source>
        <dbReference type="Pfam" id="PF00296"/>
    </source>
</evidence>
<sequence length="443" mass="49727">MSQHERKLHLNAFLAATGHHEASWRHEDTHPERGVDIQHYIELARIAERGLLDSVFLADGYWAHSGALEPFTLLAAIASVTKHIGLIATVETTYNQPFHVARKFASLDHISKGRAGWNIVTGAGPAAAHFSKEQHPVHHERYESAEEFVEIVKRLWDSWEDDAVRNDKASGVLYDDSKIHTIDWQSERYAVKGPLNIARPVQGYPVLVQAGSSETGKEFAARFAEVIFTAQLTIEEARDFYRDVKARLPRYDRTADQLQILPGLSPILADSEAEAKELEQELWRLTDHQGAIKRLSAQLGVDLSNHSLDEPLTVEGILTNEQVTGMKSRHQLIVDLIEREKPTLRQVVNKLAGARGHFTFTGTPLQLADTIELWFKTGASDGFNIMPQIYPSGLERFVEQVIPELQNRGLFRTAYEDSTLRGNLGLARPANSLLANKFNQEVV</sequence>
<feature type="binding site" evidence="6">
    <location>
        <position position="89"/>
    </location>
    <ligand>
        <name>FMN</name>
        <dbReference type="ChEBI" id="CHEBI:58210"/>
    </ligand>
</feature>
<evidence type="ECO:0000256" key="4">
    <source>
        <dbReference type="ARBA" id="ARBA00023033"/>
    </source>
</evidence>
<dbReference type="GO" id="GO:0004497">
    <property type="term" value="F:monooxygenase activity"/>
    <property type="evidence" value="ECO:0007669"/>
    <property type="project" value="UniProtKB-KW"/>
</dbReference>
<feature type="binding site" evidence="6">
    <location>
        <position position="212"/>
    </location>
    <ligand>
        <name>FMN</name>
        <dbReference type="ChEBI" id="CHEBI:58210"/>
    </ligand>
</feature>
<name>A0A2V2YXR5_9BACL</name>
<keyword evidence="9" id="KW-1185">Reference proteome</keyword>
<keyword evidence="1 6" id="KW-0285">Flavoprotein</keyword>
<dbReference type="EMBL" id="QGTQ01000003">
    <property type="protein sequence ID" value="PWW06236.1"/>
    <property type="molecule type" value="Genomic_DNA"/>
</dbReference>
<keyword evidence="3" id="KW-0560">Oxidoreductase</keyword>
<dbReference type="PANTHER" id="PTHR30011">
    <property type="entry name" value="ALKANESULFONATE MONOOXYGENASE-RELATED"/>
    <property type="match status" value="1"/>
</dbReference>
<evidence type="ECO:0000256" key="1">
    <source>
        <dbReference type="ARBA" id="ARBA00022630"/>
    </source>
</evidence>
<comment type="caution">
    <text evidence="8">The sequence shown here is derived from an EMBL/GenBank/DDBJ whole genome shotgun (WGS) entry which is preliminary data.</text>
</comment>
<dbReference type="InterPro" id="IPR016215">
    <property type="entry name" value="NTA_MOA"/>
</dbReference>
<evidence type="ECO:0000313" key="9">
    <source>
        <dbReference type="Proteomes" id="UP000246635"/>
    </source>
</evidence>
<reference evidence="8 9" key="1">
    <citation type="submission" date="2018-05" db="EMBL/GenBank/DDBJ databases">
        <title>Genomic Encyclopedia of Type Strains, Phase III (KMG-III): the genomes of soil and plant-associated and newly described type strains.</title>
        <authorList>
            <person name="Whitman W."/>
        </authorList>
    </citation>
    <scope>NUCLEOTIDE SEQUENCE [LARGE SCALE GENOMIC DNA]</scope>
    <source>
        <strain evidence="8 9">CECT 5696</strain>
    </source>
</reference>
<evidence type="ECO:0000256" key="5">
    <source>
        <dbReference type="ARBA" id="ARBA00033748"/>
    </source>
</evidence>
<dbReference type="InterPro" id="IPR036661">
    <property type="entry name" value="Luciferase-like_sf"/>
</dbReference>
<feature type="binding site" evidence="6">
    <location>
        <position position="213"/>
    </location>
    <ligand>
        <name>FMN</name>
        <dbReference type="ChEBI" id="CHEBI:58210"/>
    </ligand>
</feature>
<evidence type="ECO:0000313" key="8">
    <source>
        <dbReference type="EMBL" id="PWW06236.1"/>
    </source>
</evidence>
<proteinExistence type="inferred from homology"/>
<keyword evidence="2 6" id="KW-0288">FMN</keyword>
<keyword evidence="4 8" id="KW-0503">Monooxygenase</keyword>
<protein>
    <submittedName>
        <fullName evidence="8">FMN-dependent oxidoreductase (Nitrilotriacetate monooxygenase family)</fullName>
    </submittedName>
</protein>
<dbReference type="InterPro" id="IPR051260">
    <property type="entry name" value="Diverse_substr_monoxygenases"/>
</dbReference>
<dbReference type="NCBIfam" id="TIGR03860">
    <property type="entry name" value="FMN_nitrolo"/>
    <property type="match status" value="1"/>
</dbReference>
<dbReference type="AlphaFoldDB" id="A0A2V2YXR5"/>
<dbReference type="InterPro" id="IPR011251">
    <property type="entry name" value="Luciferase-like_dom"/>
</dbReference>
<evidence type="ECO:0000256" key="3">
    <source>
        <dbReference type="ARBA" id="ARBA00023002"/>
    </source>
</evidence>
<dbReference type="SUPFAM" id="SSF51679">
    <property type="entry name" value="Bacterial luciferase-like"/>
    <property type="match status" value="1"/>
</dbReference>
<dbReference type="PANTHER" id="PTHR30011:SF16">
    <property type="entry name" value="C2H2 FINGER DOMAIN TRANSCRIPTION FACTOR (EUROFUNG)-RELATED"/>
    <property type="match status" value="1"/>
</dbReference>
<evidence type="ECO:0000256" key="2">
    <source>
        <dbReference type="ARBA" id="ARBA00022643"/>
    </source>
</evidence>
<accession>A0A2V2YXR5</accession>
<dbReference type="RefSeq" id="WP_110042932.1">
    <property type="nucleotide sequence ID" value="NZ_CP054609.1"/>
</dbReference>
<feature type="domain" description="Luciferase-like" evidence="7">
    <location>
        <begin position="28"/>
        <end position="318"/>
    </location>
</feature>
<dbReference type="GO" id="GO:0016705">
    <property type="term" value="F:oxidoreductase activity, acting on paired donors, with incorporation or reduction of molecular oxygen"/>
    <property type="evidence" value="ECO:0007669"/>
    <property type="project" value="InterPro"/>
</dbReference>
<organism evidence="8 9">
    <name type="scientific">Paenibacillus cellulosilyticus</name>
    <dbReference type="NCBI Taxonomy" id="375489"/>
    <lineage>
        <taxon>Bacteria</taxon>
        <taxon>Bacillati</taxon>
        <taxon>Bacillota</taxon>
        <taxon>Bacilli</taxon>
        <taxon>Bacillales</taxon>
        <taxon>Paenibacillaceae</taxon>
        <taxon>Paenibacillus</taxon>
    </lineage>
</organism>
<feature type="binding site" evidence="6">
    <location>
        <position position="59"/>
    </location>
    <ligand>
        <name>FMN</name>
        <dbReference type="ChEBI" id="CHEBI:58210"/>
    </ligand>
</feature>
<dbReference type="CDD" id="cd01095">
    <property type="entry name" value="Nitrilotriacetate_monoxgenase"/>
    <property type="match status" value="1"/>
</dbReference>
<evidence type="ECO:0000256" key="6">
    <source>
        <dbReference type="PIRSR" id="PIRSR000337-1"/>
    </source>
</evidence>
<dbReference type="Proteomes" id="UP000246635">
    <property type="component" value="Unassembled WGS sequence"/>
</dbReference>
<feature type="binding site" evidence="6">
    <location>
        <position position="142"/>
    </location>
    <ligand>
        <name>FMN</name>
        <dbReference type="ChEBI" id="CHEBI:58210"/>
    </ligand>
</feature>
<dbReference type="Pfam" id="PF00296">
    <property type="entry name" value="Bac_luciferase"/>
    <property type="match status" value="1"/>
</dbReference>